<dbReference type="PANTHER" id="PTHR23504">
    <property type="entry name" value="MAJOR FACILITATOR SUPERFAMILY DOMAIN-CONTAINING PROTEIN 10"/>
    <property type="match status" value="1"/>
</dbReference>
<evidence type="ECO:0000256" key="4">
    <source>
        <dbReference type="ARBA" id="ARBA00022989"/>
    </source>
</evidence>
<keyword evidence="2" id="KW-0813">Transport</keyword>
<name>A0AAD7DEZ7_MYCRO</name>
<feature type="transmembrane region" description="Helical" evidence="6">
    <location>
        <begin position="194"/>
        <end position="216"/>
    </location>
</feature>
<keyword evidence="4 6" id="KW-1133">Transmembrane helix</keyword>
<evidence type="ECO:0000313" key="9">
    <source>
        <dbReference type="Proteomes" id="UP001221757"/>
    </source>
</evidence>
<dbReference type="Pfam" id="PF07690">
    <property type="entry name" value="MFS_1"/>
    <property type="match status" value="1"/>
</dbReference>
<feature type="transmembrane region" description="Helical" evidence="6">
    <location>
        <begin position="93"/>
        <end position="111"/>
    </location>
</feature>
<comment type="subcellular location">
    <subcellularLocation>
        <location evidence="1">Membrane</location>
        <topology evidence="1">Multi-pass membrane protein</topology>
    </subcellularLocation>
</comment>
<feature type="transmembrane region" description="Helical" evidence="6">
    <location>
        <begin position="364"/>
        <end position="385"/>
    </location>
</feature>
<reference evidence="8" key="1">
    <citation type="submission" date="2023-03" db="EMBL/GenBank/DDBJ databases">
        <title>Massive genome expansion in bonnet fungi (Mycena s.s.) driven by repeated elements and novel gene families across ecological guilds.</title>
        <authorList>
            <consortium name="Lawrence Berkeley National Laboratory"/>
            <person name="Harder C.B."/>
            <person name="Miyauchi S."/>
            <person name="Viragh M."/>
            <person name="Kuo A."/>
            <person name="Thoen E."/>
            <person name="Andreopoulos B."/>
            <person name="Lu D."/>
            <person name="Skrede I."/>
            <person name="Drula E."/>
            <person name="Henrissat B."/>
            <person name="Morin E."/>
            <person name="Kohler A."/>
            <person name="Barry K."/>
            <person name="LaButti K."/>
            <person name="Morin E."/>
            <person name="Salamov A."/>
            <person name="Lipzen A."/>
            <person name="Mereny Z."/>
            <person name="Hegedus B."/>
            <person name="Baldrian P."/>
            <person name="Stursova M."/>
            <person name="Weitz H."/>
            <person name="Taylor A."/>
            <person name="Grigoriev I.V."/>
            <person name="Nagy L.G."/>
            <person name="Martin F."/>
            <person name="Kauserud H."/>
        </authorList>
    </citation>
    <scope>NUCLEOTIDE SEQUENCE</scope>
    <source>
        <strain evidence="8">CBHHK067</strain>
    </source>
</reference>
<evidence type="ECO:0000256" key="1">
    <source>
        <dbReference type="ARBA" id="ARBA00004141"/>
    </source>
</evidence>
<dbReference type="Proteomes" id="UP001221757">
    <property type="component" value="Unassembled WGS sequence"/>
</dbReference>
<sequence>MHDDEIREDGKKRTPIPKFQVAILLFIQFSEPIAALVIYPFIVQLIRDTKVTGGEESKTGFYAGLLESAFFLAESLTVLHFGRLSDVYGRRPVLLLGPLGVAISMLGFGLSKKFWSLFFFRCIQGACDGNIGVSKTVMNEIADPSNIADIFSIMPLIWSLAGTTAPLMGGMLANPADKWPATLGEIALLRDYPYLLPCSVAALVAFLAFTFAFIGLKETLPSIVARRQRNVTESETDPLLPAAPLEPHAAPPPLRDLFVRPVLIAIANHGLLAFCHMANEALIPLFFATPISLGGLGLEPREIGLILGLAGLCNAFVQILLAGRVIRRYGARRMFTAGLCALAVEFAMYPLTSYLARRTGRVDTVVYLALAGQLSCTFVVYFAYASTMMFIMDAAPGPTSLGGVNGLAQMVGTVLRSAAPSFASSLFSLSAEHHLVGGNMVYIVLVVATLGAARFSLMLPRTLRSEAKP</sequence>
<dbReference type="GO" id="GO:0022857">
    <property type="term" value="F:transmembrane transporter activity"/>
    <property type="evidence" value="ECO:0007669"/>
    <property type="project" value="InterPro"/>
</dbReference>
<organism evidence="8 9">
    <name type="scientific">Mycena rosella</name>
    <name type="common">Pink bonnet</name>
    <name type="synonym">Agaricus rosellus</name>
    <dbReference type="NCBI Taxonomy" id="1033263"/>
    <lineage>
        <taxon>Eukaryota</taxon>
        <taxon>Fungi</taxon>
        <taxon>Dikarya</taxon>
        <taxon>Basidiomycota</taxon>
        <taxon>Agaricomycotina</taxon>
        <taxon>Agaricomycetes</taxon>
        <taxon>Agaricomycetidae</taxon>
        <taxon>Agaricales</taxon>
        <taxon>Marasmiineae</taxon>
        <taxon>Mycenaceae</taxon>
        <taxon>Mycena</taxon>
    </lineage>
</organism>
<dbReference type="PANTHER" id="PTHR23504:SF15">
    <property type="entry name" value="MAJOR FACILITATOR SUPERFAMILY (MFS) PROFILE DOMAIN-CONTAINING PROTEIN"/>
    <property type="match status" value="1"/>
</dbReference>
<evidence type="ECO:0000256" key="3">
    <source>
        <dbReference type="ARBA" id="ARBA00022692"/>
    </source>
</evidence>
<evidence type="ECO:0000256" key="6">
    <source>
        <dbReference type="SAM" id="Phobius"/>
    </source>
</evidence>
<keyword evidence="5 6" id="KW-0472">Membrane</keyword>
<evidence type="ECO:0000256" key="5">
    <source>
        <dbReference type="ARBA" id="ARBA00023136"/>
    </source>
</evidence>
<keyword evidence="3 6" id="KW-0812">Transmembrane</keyword>
<feature type="transmembrane region" description="Helical" evidence="6">
    <location>
        <begin position="62"/>
        <end position="81"/>
    </location>
</feature>
<keyword evidence="9" id="KW-1185">Reference proteome</keyword>
<proteinExistence type="predicted"/>
<accession>A0AAD7DEZ7</accession>
<dbReference type="EMBL" id="JARKIE010000067">
    <property type="protein sequence ID" value="KAJ7690121.1"/>
    <property type="molecule type" value="Genomic_DNA"/>
</dbReference>
<feature type="transmembrane region" description="Helical" evidence="6">
    <location>
        <begin position="257"/>
        <end position="274"/>
    </location>
</feature>
<dbReference type="SUPFAM" id="SSF103473">
    <property type="entry name" value="MFS general substrate transporter"/>
    <property type="match status" value="1"/>
</dbReference>
<feature type="transmembrane region" description="Helical" evidence="6">
    <location>
        <begin position="281"/>
        <end position="298"/>
    </location>
</feature>
<dbReference type="InterPro" id="IPR036259">
    <property type="entry name" value="MFS_trans_sf"/>
</dbReference>
<dbReference type="AlphaFoldDB" id="A0AAD7DEZ7"/>
<evidence type="ECO:0000256" key="2">
    <source>
        <dbReference type="ARBA" id="ARBA00022448"/>
    </source>
</evidence>
<dbReference type="InterPro" id="IPR011701">
    <property type="entry name" value="MFS"/>
</dbReference>
<gene>
    <name evidence="8" type="ORF">B0H17DRAFT_1201910</name>
</gene>
<evidence type="ECO:0000313" key="8">
    <source>
        <dbReference type="EMBL" id="KAJ7690121.1"/>
    </source>
</evidence>
<feature type="domain" description="Major facilitator superfamily (MFS) profile" evidence="7">
    <location>
        <begin position="20"/>
        <end position="463"/>
    </location>
</feature>
<protein>
    <submittedName>
        <fullName evidence="8">Major facilitator superfamily multidrug-resistance, DHA1 sub-family</fullName>
    </submittedName>
</protein>
<dbReference type="Gene3D" id="1.20.1250.20">
    <property type="entry name" value="MFS general substrate transporter like domains"/>
    <property type="match status" value="1"/>
</dbReference>
<feature type="transmembrane region" description="Helical" evidence="6">
    <location>
        <begin position="440"/>
        <end position="459"/>
    </location>
</feature>
<evidence type="ECO:0000259" key="7">
    <source>
        <dbReference type="PROSITE" id="PS50850"/>
    </source>
</evidence>
<comment type="caution">
    <text evidence="8">The sequence shown here is derived from an EMBL/GenBank/DDBJ whole genome shotgun (WGS) entry which is preliminary data.</text>
</comment>
<feature type="transmembrane region" description="Helical" evidence="6">
    <location>
        <begin position="21"/>
        <end position="42"/>
    </location>
</feature>
<dbReference type="PROSITE" id="PS50850">
    <property type="entry name" value="MFS"/>
    <property type="match status" value="1"/>
</dbReference>
<feature type="transmembrane region" description="Helical" evidence="6">
    <location>
        <begin position="150"/>
        <end position="173"/>
    </location>
</feature>
<dbReference type="GO" id="GO:0016020">
    <property type="term" value="C:membrane"/>
    <property type="evidence" value="ECO:0007669"/>
    <property type="project" value="UniProtKB-SubCell"/>
</dbReference>
<dbReference type="InterPro" id="IPR020846">
    <property type="entry name" value="MFS_dom"/>
</dbReference>
<feature type="transmembrane region" description="Helical" evidence="6">
    <location>
        <begin position="304"/>
        <end position="322"/>
    </location>
</feature>